<evidence type="ECO:0000313" key="5">
    <source>
        <dbReference type="Proteomes" id="UP000612352"/>
    </source>
</evidence>
<organism evidence="4 5">
    <name type="scientific">Brachybacterium halotolerans</name>
    <dbReference type="NCBI Taxonomy" id="2795215"/>
    <lineage>
        <taxon>Bacteria</taxon>
        <taxon>Bacillati</taxon>
        <taxon>Actinomycetota</taxon>
        <taxon>Actinomycetes</taxon>
        <taxon>Micrococcales</taxon>
        <taxon>Dermabacteraceae</taxon>
        <taxon>Brachybacterium</taxon>
    </lineage>
</organism>
<reference evidence="4 5" key="1">
    <citation type="submission" date="2020-12" db="EMBL/GenBank/DDBJ databases">
        <title>Brachybacterium sp. MASK1Z-5, whole genome shotgun sequence.</title>
        <authorList>
            <person name="Tuo L."/>
        </authorList>
    </citation>
    <scope>NUCLEOTIDE SEQUENCE [LARGE SCALE GENOMIC DNA]</scope>
    <source>
        <strain evidence="4 5">MASK1Z-5</strain>
    </source>
</reference>
<evidence type="ECO:0000313" key="4">
    <source>
        <dbReference type="EMBL" id="MBK0333032.1"/>
    </source>
</evidence>
<gene>
    <name evidence="4" type="ORF">I8D64_16640</name>
</gene>
<dbReference type="InterPro" id="IPR018711">
    <property type="entry name" value="NAGPA"/>
</dbReference>
<feature type="compositionally biased region" description="Pro residues" evidence="1">
    <location>
        <begin position="36"/>
        <end position="52"/>
    </location>
</feature>
<keyword evidence="5" id="KW-1185">Reference proteome</keyword>
<dbReference type="PANTHER" id="PTHR40446">
    <property type="entry name" value="N-ACETYLGLUCOSAMINE-1-PHOSPHODIESTER ALPHA-N-ACETYLGLUCOSAMINIDASE"/>
    <property type="match status" value="1"/>
</dbReference>
<dbReference type="GO" id="GO:0016798">
    <property type="term" value="F:hydrolase activity, acting on glycosyl bonds"/>
    <property type="evidence" value="ECO:0007669"/>
    <property type="project" value="UniProtKB-KW"/>
</dbReference>
<feature type="region of interest" description="Disordered" evidence="1">
    <location>
        <begin position="1"/>
        <end position="72"/>
    </location>
</feature>
<keyword evidence="2" id="KW-1133">Transmembrane helix</keyword>
<proteinExistence type="predicted"/>
<keyword evidence="4" id="KW-0326">Glycosidase</keyword>
<evidence type="ECO:0000256" key="1">
    <source>
        <dbReference type="SAM" id="MobiDB-lite"/>
    </source>
</evidence>
<comment type="caution">
    <text evidence="4">The sequence shown here is derived from an EMBL/GenBank/DDBJ whole genome shotgun (WGS) entry which is preliminary data.</text>
</comment>
<feature type="transmembrane region" description="Helical" evidence="2">
    <location>
        <begin position="76"/>
        <end position="96"/>
    </location>
</feature>
<dbReference type="Proteomes" id="UP000612352">
    <property type="component" value="Unassembled WGS sequence"/>
</dbReference>
<keyword evidence="2" id="KW-0472">Membrane</keyword>
<dbReference type="RefSeq" id="WP_200503900.1">
    <property type="nucleotide sequence ID" value="NZ_JAEDAJ010000018.1"/>
</dbReference>
<feature type="compositionally biased region" description="Basic residues" evidence="1">
    <location>
        <begin position="63"/>
        <end position="72"/>
    </location>
</feature>
<evidence type="ECO:0000256" key="2">
    <source>
        <dbReference type="SAM" id="Phobius"/>
    </source>
</evidence>
<accession>A0ABS1BEF1</accession>
<name>A0ABS1BEF1_9MICO</name>
<feature type="domain" description="Phosphodiester glycosidase" evidence="3">
    <location>
        <begin position="196"/>
        <end position="375"/>
    </location>
</feature>
<protein>
    <submittedName>
        <fullName evidence="4">Phosphodiester glycosidase family protein</fullName>
    </submittedName>
</protein>
<dbReference type="Pfam" id="PF09992">
    <property type="entry name" value="NAGPA"/>
    <property type="match status" value="1"/>
</dbReference>
<keyword evidence="4" id="KW-0378">Hydrolase</keyword>
<keyword evidence="2" id="KW-0812">Transmembrane</keyword>
<dbReference type="PANTHER" id="PTHR40446:SF2">
    <property type="entry name" value="N-ACETYLGLUCOSAMINE-1-PHOSPHODIESTER ALPHA-N-ACETYLGLUCOSAMINIDASE"/>
    <property type="match status" value="1"/>
</dbReference>
<dbReference type="EMBL" id="JAEDAJ010000018">
    <property type="protein sequence ID" value="MBK0333032.1"/>
    <property type="molecule type" value="Genomic_DNA"/>
</dbReference>
<sequence>MNAPHAPTRDPGEHPPGQLSPDQPTSDRIPSDPSVPAQPPSDPPPSDQPPSDQPSSAQPPAGRRTHRGRSVIRRRVLLGSGVALLAGTGGSAAWAYDRFLREKVEVSDVSAAESEAGTAQTAALATDGEYSSTGYTSSTTTITLTQTETGSGSEALAWYAAEIEIDDATIVRSAFAQDEFGQNITAEPSEMASDNSAVLAINGDYYGFRDTGIVIRNGVSYRDEPARDGLVFFTDGRIEIYDETTTSADELLADGAWNTLSFGPAVLEDGKVPDGVEDVEIDTNIGNHSIQGEQPRTAIGVIGENHLVFLVVDGRSEGHSRGVGLTELGEILADLGCTSGYNLDGGGSSVMIFDGEILNEPSNGGERATSDILYVAG</sequence>
<evidence type="ECO:0000259" key="3">
    <source>
        <dbReference type="Pfam" id="PF09992"/>
    </source>
</evidence>